<reference evidence="4 5" key="1">
    <citation type="submission" date="2024-01" db="EMBL/GenBank/DDBJ databases">
        <title>The complete chloroplast genome sequence of Lithospermum erythrorhizon: insights into the phylogenetic relationship among Boraginaceae species and the maternal lineages of purple gromwells.</title>
        <authorList>
            <person name="Okada T."/>
            <person name="Watanabe K."/>
        </authorList>
    </citation>
    <scope>NUCLEOTIDE SEQUENCE [LARGE SCALE GENOMIC DNA]</scope>
</reference>
<dbReference type="Proteomes" id="UP001454036">
    <property type="component" value="Unassembled WGS sequence"/>
</dbReference>
<name>A0AAV3QZ92_LITER</name>
<dbReference type="SUPFAM" id="SSF56219">
    <property type="entry name" value="DNase I-like"/>
    <property type="match status" value="1"/>
</dbReference>
<accession>A0AAV3QZ92</accession>
<dbReference type="EMBL" id="BAABME010023662">
    <property type="protein sequence ID" value="GAA0168526.1"/>
    <property type="molecule type" value="Genomic_DNA"/>
</dbReference>
<gene>
    <name evidence="4" type="ORF">LIER_40579</name>
</gene>
<feature type="domain" description="CCHC-type" evidence="3">
    <location>
        <begin position="2"/>
        <end position="17"/>
    </location>
</feature>
<dbReference type="InterPro" id="IPR001878">
    <property type="entry name" value="Znf_CCHC"/>
</dbReference>
<keyword evidence="1" id="KW-0863">Zinc-finger</keyword>
<evidence type="ECO:0000313" key="4">
    <source>
        <dbReference type="EMBL" id="GAA0168526.1"/>
    </source>
</evidence>
<comment type="caution">
    <text evidence="4">The sequence shown here is derived from an EMBL/GenBank/DDBJ whole genome shotgun (WGS) entry which is preliminary data.</text>
</comment>
<dbReference type="Gene3D" id="3.60.10.10">
    <property type="entry name" value="Endonuclease/exonuclease/phosphatase"/>
    <property type="match status" value="1"/>
</dbReference>
<dbReference type="PROSITE" id="PS50158">
    <property type="entry name" value="ZF_CCHC"/>
    <property type="match status" value="1"/>
</dbReference>
<sequence>MCFHCGRLGHLIKQCAELEPGVDCRTKVVYGLWIKAPMERSWVEFKMLEGAAFPESLLGGEHDEDALNLELGEKEPVAEETTLNLEVREEELVAEETTLKENNQDSDSDTRQEAFNPFNFRSNSGVKNKRKGLAQKIQSKKRHHPYHPMQMSSSPSKKPTISNVDLVESSSDKRSVEAIEVVIDEGLCHEWRFVAFYGNHEVSKRKLSWELLRHVDSLSQMPTVYMGDFNEVLLSSEHVPQRRKRPAWQMNQFSQTVKDESVQPSSVGLARLDRALASKEWEGLFPEAKLQHISTYHSDHLPLLLCLATRSQGYAKPKSRFRFEASWCLYESSKAVVQEARNSNVGEITQLVHI</sequence>
<dbReference type="InterPro" id="IPR036691">
    <property type="entry name" value="Endo/exonu/phosph_ase_sf"/>
</dbReference>
<dbReference type="GO" id="GO:0003676">
    <property type="term" value="F:nucleic acid binding"/>
    <property type="evidence" value="ECO:0007669"/>
    <property type="project" value="InterPro"/>
</dbReference>
<proteinExistence type="predicted"/>
<feature type="region of interest" description="Disordered" evidence="2">
    <location>
        <begin position="95"/>
        <end position="162"/>
    </location>
</feature>
<protein>
    <recommendedName>
        <fullName evidence="3">CCHC-type domain-containing protein</fullName>
    </recommendedName>
</protein>
<evidence type="ECO:0000259" key="3">
    <source>
        <dbReference type="PROSITE" id="PS50158"/>
    </source>
</evidence>
<evidence type="ECO:0000256" key="2">
    <source>
        <dbReference type="SAM" id="MobiDB-lite"/>
    </source>
</evidence>
<evidence type="ECO:0000313" key="5">
    <source>
        <dbReference type="Proteomes" id="UP001454036"/>
    </source>
</evidence>
<organism evidence="4 5">
    <name type="scientific">Lithospermum erythrorhizon</name>
    <name type="common">Purple gromwell</name>
    <name type="synonym">Lithospermum officinale var. erythrorhizon</name>
    <dbReference type="NCBI Taxonomy" id="34254"/>
    <lineage>
        <taxon>Eukaryota</taxon>
        <taxon>Viridiplantae</taxon>
        <taxon>Streptophyta</taxon>
        <taxon>Embryophyta</taxon>
        <taxon>Tracheophyta</taxon>
        <taxon>Spermatophyta</taxon>
        <taxon>Magnoliopsida</taxon>
        <taxon>eudicotyledons</taxon>
        <taxon>Gunneridae</taxon>
        <taxon>Pentapetalae</taxon>
        <taxon>asterids</taxon>
        <taxon>lamiids</taxon>
        <taxon>Boraginales</taxon>
        <taxon>Boraginaceae</taxon>
        <taxon>Boraginoideae</taxon>
        <taxon>Lithospermeae</taxon>
        <taxon>Lithospermum</taxon>
    </lineage>
</organism>
<keyword evidence="5" id="KW-1185">Reference proteome</keyword>
<feature type="compositionally biased region" description="Basic and acidic residues" evidence="2">
    <location>
        <begin position="95"/>
        <end position="112"/>
    </location>
</feature>
<evidence type="ECO:0000256" key="1">
    <source>
        <dbReference type="PROSITE-ProRule" id="PRU00047"/>
    </source>
</evidence>
<dbReference type="GO" id="GO:0008270">
    <property type="term" value="F:zinc ion binding"/>
    <property type="evidence" value="ECO:0007669"/>
    <property type="project" value="UniProtKB-KW"/>
</dbReference>
<dbReference type="PANTHER" id="PTHR33710:SF62">
    <property type="entry name" value="DUF4283 DOMAIN PROTEIN"/>
    <property type="match status" value="1"/>
</dbReference>
<keyword evidence="1" id="KW-0862">Zinc</keyword>
<dbReference type="AlphaFoldDB" id="A0AAV3QZ92"/>
<feature type="compositionally biased region" description="Basic residues" evidence="2">
    <location>
        <begin position="127"/>
        <end position="146"/>
    </location>
</feature>
<dbReference type="PANTHER" id="PTHR33710">
    <property type="entry name" value="BNAC02G09200D PROTEIN"/>
    <property type="match status" value="1"/>
</dbReference>
<keyword evidence="1" id="KW-0479">Metal-binding</keyword>